<proteinExistence type="predicted"/>
<dbReference type="Proteomes" id="UP000326202">
    <property type="component" value="Chromosome"/>
</dbReference>
<dbReference type="AlphaFoldDB" id="A0A5J6MHK6"/>
<dbReference type="EMBL" id="CP042906">
    <property type="protein sequence ID" value="QEX16944.1"/>
    <property type="molecule type" value="Genomic_DNA"/>
</dbReference>
<dbReference type="InterPro" id="IPR026286">
    <property type="entry name" value="MaiA/AMDase"/>
</dbReference>
<name>A0A5J6MHK6_9PROT</name>
<dbReference type="OrthoDB" id="9816064at2"/>
<dbReference type="Pfam" id="PF17645">
    <property type="entry name" value="Amdase"/>
    <property type="match status" value="1"/>
</dbReference>
<dbReference type="PIRSF" id="PIRSF015736">
    <property type="entry name" value="MI"/>
    <property type="match status" value="1"/>
</dbReference>
<accession>A0A5J6MHK6</accession>
<evidence type="ECO:0000313" key="1">
    <source>
        <dbReference type="EMBL" id="QEX16944.1"/>
    </source>
</evidence>
<sequence>MNETALRRPAGGSISKTHMKFSLDGGTAGRCRIGLIVLATDHTIEAEWRHVIRLPGVAFYESRISNSPEINPTTLAAMEKDLGKSAAVILPGTKLDVIGYGCTSASVVLGEETVAGRIQEARPGVAVTNPITAAITGMKKMGAKRIALLTPYIEEVNQRFRGYIEARGLEVTVMGSFNHENDNEVARIDTASIRNAMIELGREPTVDGIFVSCTSLRVADIAEDVEKATGKPVTSSNLALAWHCLRLAGVDDAIPGFGRLFRS</sequence>
<keyword evidence="2" id="KW-1185">Reference proteome</keyword>
<dbReference type="PANTHER" id="PTHR40267:SF1">
    <property type="entry name" value="BLR3294 PROTEIN"/>
    <property type="match status" value="1"/>
</dbReference>
<organism evidence="1 2">
    <name type="scientific">Hypericibacter terrae</name>
    <dbReference type="NCBI Taxonomy" id="2602015"/>
    <lineage>
        <taxon>Bacteria</taxon>
        <taxon>Pseudomonadati</taxon>
        <taxon>Pseudomonadota</taxon>
        <taxon>Alphaproteobacteria</taxon>
        <taxon>Rhodospirillales</taxon>
        <taxon>Dongiaceae</taxon>
        <taxon>Hypericibacter</taxon>
    </lineage>
</organism>
<dbReference type="PANTHER" id="PTHR40267">
    <property type="entry name" value="BLR3294 PROTEIN"/>
    <property type="match status" value="1"/>
</dbReference>
<protein>
    <submittedName>
        <fullName evidence="1">Asp/Glu racemase</fullName>
    </submittedName>
</protein>
<dbReference type="RefSeq" id="WP_151177239.1">
    <property type="nucleotide sequence ID" value="NZ_CP042906.1"/>
</dbReference>
<dbReference type="KEGG" id="htq:FRZ44_22390"/>
<dbReference type="InterPro" id="IPR053714">
    <property type="entry name" value="Iso_Racemase_Enz_sf"/>
</dbReference>
<reference evidence="1 2" key="1">
    <citation type="submission" date="2019-08" db="EMBL/GenBank/DDBJ databases">
        <title>Hyperibacter terrae gen. nov., sp. nov. and Hyperibacter viscosus sp. nov., two new members in the family Rhodospirillaceae isolated from the rhizosphere of Hypericum perforatum.</title>
        <authorList>
            <person name="Noviana Z."/>
        </authorList>
    </citation>
    <scope>NUCLEOTIDE SEQUENCE [LARGE SCALE GENOMIC DNA]</scope>
    <source>
        <strain evidence="1 2">R5913</strain>
    </source>
</reference>
<gene>
    <name evidence="1" type="ORF">FRZ44_22390</name>
</gene>
<dbReference type="Gene3D" id="3.40.50.12500">
    <property type="match status" value="1"/>
</dbReference>
<evidence type="ECO:0000313" key="2">
    <source>
        <dbReference type="Proteomes" id="UP000326202"/>
    </source>
</evidence>